<feature type="domain" description="N-acetyltransferase" evidence="3">
    <location>
        <begin position="27"/>
        <end position="159"/>
    </location>
</feature>
<dbReference type="Pfam" id="PF00583">
    <property type="entry name" value="Acetyltransf_1"/>
    <property type="match status" value="1"/>
</dbReference>
<evidence type="ECO:0000313" key="4">
    <source>
        <dbReference type="EMBL" id="MBB6557894.1"/>
    </source>
</evidence>
<dbReference type="InterPro" id="IPR050832">
    <property type="entry name" value="Bact_Acetyltransf"/>
</dbReference>
<dbReference type="InterPro" id="IPR016181">
    <property type="entry name" value="Acyl_CoA_acyltransferase"/>
</dbReference>
<dbReference type="Proteomes" id="UP000575083">
    <property type="component" value="Unassembled WGS sequence"/>
</dbReference>
<dbReference type="PANTHER" id="PTHR43877">
    <property type="entry name" value="AMINOALKYLPHOSPHONATE N-ACETYLTRANSFERASE-RELATED-RELATED"/>
    <property type="match status" value="1"/>
</dbReference>
<dbReference type="PANTHER" id="PTHR43877:SF2">
    <property type="entry name" value="AMINOALKYLPHOSPHONATE N-ACETYLTRANSFERASE-RELATED"/>
    <property type="match status" value="1"/>
</dbReference>
<dbReference type="AlphaFoldDB" id="A0A7X0U7N7"/>
<reference evidence="4 5" key="1">
    <citation type="submission" date="2020-08" db="EMBL/GenBank/DDBJ databases">
        <title>Functional genomics of gut bacteria from endangered species of beetles.</title>
        <authorList>
            <person name="Carlos-Shanley C."/>
        </authorList>
    </citation>
    <scope>NUCLEOTIDE SEQUENCE [LARGE SCALE GENOMIC DNA]</scope>
    <source>
        <strain evidence="4 5">S00198</strain>
    </source>
</reference>
<dbReference type="SUPFAM" id="SSF55729">
    <property type="entry name" value="Acyl-CoA N-acyltransferases (Nat)"/>
    <property type="match status" value="1"/>
</dbReference>
<dbReference type="GO" id="GO:0005840">
    <property type="term" value="C:ribosome"/>
    <property type="evidence" value="ECO:0007669"/>
    <property type="project" value="UniProtKB-KW"/>
</dbReference>
<keyword evidence="2" id="KW-0012">Acyltransferase</keyword>
<evidence type="ECO:0000313" key="5">
    <source>
        <dbReference type="Proteomes" id="UP000575083"/>
    </source>
</evidence>
<name>A0A7X0U7N7_9BURK</name>
<keyword evidence="4" id="KW-0689">Ribosomal protein</keyword>
<keyword evidence="1" id="KW-0808">Transferase</keyword>
<proteinExistence type="predicted"/>
<keyword evidence="5" id="KW-1185">Reference proteome</keyword>
<comment type="caution">
    <text evidence="4">The sequence shown here is derived from an EMBL/GenBank/DDBJ whole genome shotgun (WGS) entry which is preliminary data.</text>
</comment>
<protein>
    <submittedName>
        <fullName evidence="4">Ribosomal protein S18 acetylase RimI-like enzyme</fullName>
    </submittedName>
</protein>
<organism evidence="4 5">
    <name type="scientific">Acidovorax soli</name>
    <dbReference type="NCBI Taxonomy" id="592050"/>
    <lineage>
        <taxon>Bacteria</taxon>
        <taxon>Pseudomonadati</taxon>
        <taxon>Pseudomonadota</taxon>
        <taxon>Betaproteobacteria</taxon>
        <taxon>Burkholderiales</taxon>
        <taxon>Comamonadaceae</taxon>
        <taxon>Acidovorax</taxon>
    </lineage>
</organism>
<evidence type="ECO:0000256" key="2">
    <source>
        <dbReference type="ARBA" id="ARBA00023315"/>
    </source>
</evidence>
<dbReference type="PROSITE" id="PS51186">
    <property type="entry name" value="GNAT"/>
    <property type="match status" value="1"/>
</dbReference>
<dbReference type="CDD" id="cd04301">
    <property type="entry name" value="NAT_SF"/>
    <property type="match status" value="1"/>
</dbReference>
<dbReference type="RefSeq" id="WP_184855310.1">
    <property type="nucleotide sequence ID" value="NZ_JACHLK010000001.1"/>
</dbReference>
<sequence>MPEPFALRERLESDQQFLQTLYASSREDLQQAIPDAALLQQLMAMQQNAQEMGFRHQFPQARQWLLLRSGDPIGRAVVDDAPGALHLVDIVVLPEARRCGAATAVLRALQAHAQGHRQALSLNVSRTNPPARRLYDQLGFTATSQDDMLTQMVWHSAPA</sequence>
<dbReference type="GO" id="GO:0016747">
    <property type="term" value="F:acyltransferase activity, transferring groups other than amino-acyl groups"/>
    <property type="evidence" value="ECO:0007669"/>
    <property type="project" value="InterPro"/>
</dbReference>
<dbReference type="InterPro" id="IPR000182">
    <property type="entry name" value="GNAT_dom"/>
</dbReference>
<keyword evidence="4" id="KW-0687">Ribonucleoprotein</keyword>
<accession>A0A7X0U7N7</accession>
<dbReference type="EMBL" id="JACHLK010000001">
    <property type="protein sequence ID" value="MBB6557894.1"/>
    <property type="molecule type" value="Genomic_DNA"/>
</dbReference>
<evidence type="ECO:0000259" key="3">
    <source>
        <dbReference type="PROSITE" id="PS51186"/>
    </source>
</evidence>
<gene>
    <name evidence="4" type="ORF">HNP48_000558</name>
</gene>
<evidence type="ECO:0000256" key="1">
    <source>
        <dbReference type="ARBA" id="ARBA00022679"/>
    </source>
</evidence>
<dbReference type="Gene3D" id="3.40.630.30">
    <property type="match status" value="1"/>
</dbReference>